<dbReference type="Pfam" id="PF01470">
    <property type="entry name" value="Peptidase_C15"/>
    <property type="match status" value="1"/>
</dbReference>
<dbReference type="Proteomes" id="UP001059773">
    <property type="component" value="Chromosome"/>
</dbReference>
<dbReference type="EMBL" id="CP101914">
    <property type="protein sequence ID" value="UUI03328.1"/>
    <property type="molecule type" value="Genomic_DNA"/>
</dbReference>
<keyword evidence="3" id="KW-0645">Protease</keyword>
<dbReference type="RefSeq" id="WP_256708420.1">
    <property type="nucleotide sequence ID" value="NZ_CP101914.1"/>
</dbReference>
<dbReference type="InterPro" id="IPR036440">
    <property type="entry name" value="Peptidase_C15-like_sf"/>
</dbReference>
<dbReference type="PROSITE" id="PS01334">
    <property type="entry name" value="PYRASE_CYS"/>
    <property type="match status" value="1"/>
</dbReference>
<keyword evidence="2" id="KW-0963">Cytoplasm</keyword>
<comment type="similarity">
    <text evidence="1">Belongs to the peptidase C15 family.</text>
</comment>
<organism evidence="7 8">
    <name type="scientific">Oceanobacillus jeddahense</name>
    <dbReference type="NCBI Taxonomy" id="1462527"/>
    <lineage>
        <taxon>Bacteria</taxon>
        <taxon>Bacillati</taxon>
        <taxon>Bacillota</taxon>
        <taxon>Bacilli</taxon>
        <taxon>Bacillales</taxon>
        <taxon>Bacillaceae</taxon>
        <taxon>Oceanobacillus</taxon>
    </lineage>
</organism>
<dbReference type="InterPro" id="IPR016125">
    <property type="entry name" value="Peptidase_C15-like"/>
</dbReference>
<keyword evidence="5" id="KW-0788">Thiol protease</keyword>
<name>A0ABY5JSL4_9BACI</name>
<dbReference type="PANTHER" id="PTHR23402">
    <property type="entry name" value="PROTEASE FAMILY C15 PYROGLUTAMYL-PEPTIDASE I-RELATED"/>
    <property type="match status" value="1"/>
</dbReference>
<proteinExistence type="inferred from homology"/>
<comment type="catalytic activity">
    <reaction evidence="6">
        <text>Release of an N-terminal pyroglutamyl group from a polypeptide, the second amino acid generally not being Pro.</text>
        <dbReference type="EC" id="3.4.19.3"/>
    </reaction>
</comment>
<keyword evidence="8" id="KW-1185">Reference proteome</keyword>
<reference evidence="7" key="1">
    <citation type="submission" date="2022-07" db="EMBL/GenBank/DDBJ databases">
        <title>FELIX.</title>
        <authorList>
            <person name="Wan K.H."/>
            <person name="Park S."/>
            <person name="Lawrence Q."/>
            <person name="Eichenberger J.P."/>
            <person name="Booth B.W."/>
            <person name="Piaggio A.J."/>
            <person name="Chandler J.C."/>
            <person name="Franklin A.B."/>
            <person name="Celniker S.E."/>
        </authorList>
    </citation>
    <scope>NUCLEOTIDE SEQUENCE</scope>
    <source>
        <strain evidence="7">QA-1986 374</strain>
    </source>
</reference>
<dbReference type="PIRSF" id="PIRSF015592">
    <property type="entry name" value="Prld-crbxl_pptds"/>
    <property type="match status" value="1"/>
</dbReference>
<dbReference type="NCBIfam" id="NF009676">
    <property type="entry name" value="PRK13197.1"/>
    <property type="match status" value="1"/>
</dbReference>
<evidence type="ECO:0000256" key="5">
    <source>
        <dbReference type="ARBA" id="ARBA00022807"/>
    </source>
</evidence>
<gene>
    <name evidence="7" type="ORF">NP439_01000</name>
</gene>
<evidence type="ECO:0000256" key="2">
    <source>
        <dbReference type="ARBA" id="ARBA00022490"/>
    </source>
</evidence>
<dbReference type="InterPro" id="IPR033694">
    <property type="entry name" value="PGPEP1_Cys_AS"/>
</dbReference>
<sequence>MTKKLLLTGFEPFLDFTINPTMKIAEELDGTTIGDYTVYSHILSVDFHKAGKQLLQLIDDTKPDAVISLGLAGGRFKINPERIAINVNDGPKDNQGHKPENEVIWEDGADGLFSTLPISKMVKQLKARGLPAEISNTAGTYLCNHVMYQALHYTKKNNKPFPAGFIHIPASHELAIEHGKIPSWSHDDLKRAVMICMETLSEANG</sequence>
<keyword evidence="4" id="KW-0378">Hydrolase</keyword>
<evidence type="ECO:0000313" key="7">
    <source>
        <dbReference type="EMBL" id="UUI03328.1"/>
    </source>
</evidence>
<dbReference type="InterPro" id="IPR000816">
    <property type="entry name" value="Peptidase_C15"/>
</dbReference>
<evidence type="ECO:0000256" key="6">
    <source>
        <dbReference type="PROSITE-ProRule" id="PRU10077"/>
    </source>
</evidence>
<evidence type="ECO:0000313" key="8">
    <source>
        <dbReference type="Proteomes" id="UP001059773"/>
    </source>
</evidence>
<protein>
    <recommendedName>
        <fullName evidence="6">Pyroglutamyl-peptidase I</fullName>
        <ecNumber evidence="6">3.4.19.3</ecNumber>
    </recommendedName>
</protein>
<dbReference type="EC" id="3.4.19.3" evidence="6"/>
<evidence type="ECO:0000256" key="3">
    <source>
        <dbReference type="ARBA" id="ARBA00022670"/>
    </source>
</evidence>
<dbReference type="PRINTS" id="PR00706">
    <property type="entry name" value="PYROGLUPTASE"/>
</dbReference>
<feature type="active site" evidence="6">
    <location>
        <position position="143"/>
    </location>
</feature>
<dbReference type="PANTHER" id="PTHR23402:SF1">
    <property type="entry name" value="PYROGLUTAMYL-PEPTIDASE I"/>
    <property type="match status" value="1"/>
</dbReference>
<dbReference type="CDD" id="cd00501">
    <property type="entry name" value="Peptidase_C15"/>
    <property type="match status" value="1"/>
</dbReference>
<dbReference type="Gene3D" id="3.40.630.20">
    <property type="entry name" value="Peptidase C15, pyroglutamyl peptidase I-like"/>
    <property type="match status" value="1"/>
</dbReference>
<dbReference type="SUPFAM" id="SSF53182">
    <property type="entry name" value="Pyrrolidone carboxyl peptidase (pyroglutamate aminopeptidase)"/>
    <property type="match status" value="1"/>
</dbReference>
<accession>A0ABY5JSL4</accession>
<evidence type="ECO:0000256" key="1">
    <source>
        <dbReference type="ARBA" id="ARBA00006641"/>
    </source>
</evidence>
<evidence type="ECO:0000256" key="4">
    <source>
        <dbReference type="ARBA" id="ARBA00022801"/>
    </source>
</evidence>